<protein>
    <recommendedName>
        <fullName evidence="3">HTH cro/C1-type domain-containing protein</fullName>
    </recommendedName>
</protein>
<dbReference type="Proteomes" id="UP000051589">
    <property type="component" value="Unassembled WGS sequence"/>
</dbReference>
<dbReference type="AlphaFoldDB" id="A0A0R2DEN8"/>
<accession>A0A0R2DEN8</accession>
<evidence type="ECO:0000313" key="1">
    <source>
        <dbReference type="EMBL" id="KRN01435.1"/>
    </source>
</evidence>
<name>A0A0R2DEN8_9LACO</name>
<dbReference type="PATRIC" id="fig|1423803.3.peg.1027"/>
<dbReference type="STRING" id="1423803.FD13_GL001026"/>
<comment type="caution">
    <text evidence="1">The sequence shown here is derived from an EMBL/GenBank/DDBJ whole genome shotgun (WGS) entry which is preliminary data.</text>
</comment>
<sequence>MLEKRFKKHLIDKEVTQKSVADHFGWTSQYLRQLMAGKTMGPAADKNLQSVKDYLGMK</sequence>
<dbReference type="InterPro" id="IPR010982">
    <property type="entry name" value="Lambda_DNA-bd_dom_sf"/>
</dbReference>
<gene>
    <name evidence="1" type="ORF">FD13_GL001026</name>
</gene>
<evidence type="ECO:0008006" key="3">
    <source>
        <dbReference type="Google" id="ProtNLM"/>
    </source>
</evidence>
<keyword evidence="2" id="KW-1185">Reference proteome</keyword>
<reference evidence="1 2" key="1">
    <citation type="journal article" date="2015" name="Genome Announc.">
        <title>Expanding the biotechnology potential of lactobacilli through comparative genomics of 213 strains and associated genera.</title>
        <authorList>
            <person name="Sun Z."/>
            <person name="Harris H.M."/>
            <person name="McCann A."/>
            <person name="Guo C."/>
            <person name="Argimon S."/>
            <person name="Zhang W."/>
            <person name="Yang X."/>
            <person name="Jeffery I.B."/>
            <person name="Cooney J.C."/>
            <person name="Kagawa T.F."/>
            <person name="Liu W."/>
            <person name="Song Y."/>
            <person name="Salvetti E."/>
            <person name="Wrobel A."/>
            <person name="Rasinkangas P."/>
            <person name="Parkhill J."/>
            <person name="Rea M.C."/>
            <person name="O'Sullivan O."/>
            <person name="Ritari J."/>
            <person name="Douillard F.P."/>
            <person name="Paul Ross R."/>
            <person name="Yang R."/>
            <person name="Briner A.E."/>
            <person name="Felis G.E."/>
            <person name="de Vos W.M."/>
            <person name="Barrangou R."/>
            <person name="Klaenhammer T.R."/>
            <person name="Caufield P.W."/>
            <person name="Cui Y."/>
            <person name="Zhang H."/>
            <person name="O'Toole P.W."/>
        </authorList>
    </citation>
    <scope>NUCLEOTIDE SEQUENCE [LARGE SCALE GENOMIC DNA]</scope>
    <source>
        <strain evidence="1 2">DSM 21775</strain>
    </source>
</reference>
<proteinExistence type="predicted"/>
<dbReference type="GO" id="GO:0003677">
    <property type="term" value="F:DNA binding"/>
    <property type="evidence" value="ECO:0007669"/>
    <property type="project" value="InterPro"/>
</dbReference>
<dbReference type="EMBL" id="AYZH01000022">
    <property type="protein sequence ID" value="KRN01435.1"/>
    <property type="molecule type" value="Genomic_DNA"/>
</dbReference>
<evidence type="ECO:0000313" key="2">
    <source>
        <dbReference type="Proteomes" id="UP000051589"/>
    </source>
</evidence>
<dbReference type="SUPFAM" id="SSF47413">
    <property type="entry name" value="lambda repressor-like DNA-binding domains"/>
    <property type="match status" value="1"/>
</dbReference>
<organism evidence="1 2">
    <name type="scientific">Levilactobacillus senmaizukei DSM 21775 = NBRC 103853</name>
    <dbReference type="NCBI Taxonomy" id="1423803"/>
    <lineage>
        <taxon>Bacteria</taxon>
        <taxon>Bacillati</taxon>
        <taxon>Bacillota</taxon>
        <taxon>Bacilli</taxon>
        <taxon>Lactobacillales</taxon>
        <taxon>Lactobacillaceae</taxon>
        <taxon>Levilactobacillus</taxon>
    </lineage>
</organism>